<evidence type="ECO:0000256" key="1">
    <source>
        <dbReference type="SAM" id="Coils"/>
    </source>
</evidence>
<dbReference type="EMBL" id="OW152815">
    <property type="protein sequence ID" value="CAH2063349.1"/>
    <property type="molecule type" value="Genomic_DNA"/>
</dbReference>
<dbReference type="Proteomes" id="UP000837857">
    <property type="component" value="Chromosome 3"/>
</dbReference>
<gene>
    <name evidence="2" type="ORF">IPOD504_LOCUS12480</name>
</gene>
<evidence type="ECO:0000313" key="3">
    <source>
        <dbReference type="Proteomes" id="UP000837857"/>
    </source>
</evidence>
<keyword evidence="1" id="KW-0175">Coiled coil</keyword>
<name>A0ABN8IU08_9NEOP</name>
<protein>
    <submittedName>
        <fullName evidence="2">Uncharacterized protein</fullName>
    </submittedName>
</protein>
<organism evidence="2 3">
    <name type="scientific">Iphiclides podalirius</name>
    <name type="common">scarce swallowtail</name>
    <dbReference type="NCBI Taxonomy" id="110791"/>
    <lineage>
        <taxon>Eukaryota</taxon>
        <taxon>Metazoa</taxon>
        <taxon>Ecdysozoa</taxon>
        <taxon>Arthropoda</taxon>
        <taxon>Hexapoda</taxon>
        <taxon>Insecta</taxon>
        <taxon>Pterygota</taxon>
        <taxon>Neoptera</taxon>
        <taxon>Endopterygota</taxon>
        <taxon>Lepidoptera</taxon>
        <taxon>Glossata</taxon>
        <taxon>Ditrysia</taxon>
        <taxon>Papilionoidea</taxon>
        <taxon>Papilionidae</taxon>
        <taxon>Papilioninae</taxon>
        <taxon>Iphiclides</taxon>
    </lineage>
</organism>
<reference evidence="2" key="1">
    <citation type="submission" date="2022-03" db="EMBL/GenBank/DDBJ databases">
        <authorList>
            <person name="Martin H S."/>
        </authorList>
    </citation>
    <scope>NUCLEOTIDE SEQUENCE</scope>
</reference>
<feature type="non-terminal residue" evidence="2">
    <location>
        <position position="159"/>
    </location>
</feature>
<sequence>MNNNLQILEIIDIIQKEANKSNEEEKSMLENCITFLNECAKTERVLEESIKKLVEDAINKTQKRDILSQQKLFESWINTREVKLKEQKQRLDRAQRIEQLEEKQRELKLEEQKLWFFENEEQIELEIESKEKFNTKVEKTKKNMSDENYIPPEILPKRR</sequence>
<proteinExistence type="predicted"/>
<accession>A0ABN8IU08</accession>
<feature type="coiled-coil region" evidence="1">
    <location>
        <begin position="77"/>
        <end position="120"/>
    </location>
</feature>
<keyword evidence="3" id="KW-1185">Reference proteome</keyword>
<evidence type="ECO:0000313" key="2">
    <source>
        <dbReference type="EMBL" id="CAH2063349.1"/>
    </source>
</evidence>